<name>A0ABS2BZQ5_9PSED</name>
<keyword evidence="2" id="KW-1185">Reference proteome</keyword>
<comment type="caution">
    <text evidence="1">The sequence shown here is derived from an EMBL/GenBank/DDBJ whole genome shotgun (WGS) entry which is preliminary data.</text>
</comment>
<evidence type="ECO:0000313" key="1">
    <source>
        <dbReference type="EMBL" id="MBM5459105.1"/>
    </source>
</evidence>
<proteinExistence type="predicted"/>
<protein>
    <submittedName>
        <fullName evidence="1">Uncharacterized protein</fullName>
    </submittedName>
</protein>
<accession>A0ABS2BZQ5</accession>
<evidence type="ECO:0000313" key="2">
    <source>
        <dbReference type="Proteomes" id="UP000745663"/>
    </source>
</evidence>
<dbReference type="Proteomes" id="UP000745663">
    <property type="component" value="Unassembled WGS sequence"/>
</dbReference>
<dbReference type="EMBL" id="JACOPV010000009">
    <property type="protein sequence ID" value="MBM5459105.1"/>
    <property type="molecule type" value="Genomic_DNA"/>
</dbReference>
<gene>
    <name evidence="1" type="ORF">H8F21_16170</name>
</gene>
<organism evidence="1 2">
    <name type="scientific">Pseudomonas arcuscaelestis</name>
    <dbReference type="NCBI Taxonomy" id="2710591"/>
    <lineage>
        <taxon>Bacteria</taxon>
        <taxon>Pseudomonadati</taxon>
        <taxon>Pseudomonadota</taxon>
        <taxon>Gammaproteobacteria</taxon>
        <taxon>Pseudomonadales</taxon>
        <taxon>Pseudomonadaceae</taxon>
        <taxon>Pseudomonas</taxon>
    </lineage>
</organism>
<dbReference type="RefSeq" id="WP_203585008.1">
    <property type="nucleotide sequence ID" value="NZ_JACOPV010000009.1"/>
</dbReference>
<reference evidence="1 2" key="1">
    <citation type="submission" date="2020-08" db="EMBL/GenBank/DDBJ databases">
        <title>Description of novel Pseudomonas species.</title>
        <authorList>
            <person name="Duman M."/>
            <person name="Mulet M."/>
            <person name="Altun S."/>
            <person name="Saticioglu I.B."/>
            <person name="Lalucat J."/>
            <person name="Garcia-Valdes E."/>
        </authorList>
    </citation>
    <scope>NUCLEOTIDE SEQUENCE [LARGE SCALE GENOMIC DNA]</scope>
    <source>
        <strain evidence="1 2">P66</strain>
    </source>
</reference>
<sequence length="137" mass="15512">MIIEFQPYLDRRRALASSADVAPSAIKNPFATPFDDAPEAYRASFKHLWPLVHAAISKRDLSPTVTERRLGVISNLALYLVEGWPEKLTSFLWRKCGEGCLEERVLRELLPLIDRTAAAAKLKPIEQVKAEQENRDP</sequence>